<organism evidence="1 2">
    <name type="scientific">Dreissena polymorpha</name>
    <name type="common">Zebra mussel</name>
    <name type="synonym">Mytilus polymorpha</name>
    <dbReference type="NCBI Taxonomy" id="45954"/>
    <lineage>
        <taxon>Eukaryota</taxon>
        <taxon>Metazoa</taxon>
        <taxon>Spiralia</taxon>
        <taxon>Lophotrochozoa</taxon>
        <taxon>Mollusca</taxon>
        <taxon>Bivalvia</taxon>
        <taxon>Autobranchia</taxon>
        <taxon>Heteroconchia</taxon>
        <taxon>Euheterodonta</taxon>
        <taxon>Imparidentia</taxon>
        <taxon>Neoheterodontei</taxon>
        <taxon>Myida</taxon>
        <taxon>Dreissenoidea</taxon>
        <taxon>Dreissenidae</taxon>
        <taxon>Dreissena</taxon>
    </lineage>
</organism>
<comment type="caution">
    <text evidence="1">The sequence shown here is derived from an EMBL/GenBank/DDBJ whole genome shotgun (WGS) entry which is preliminary data.</text>
</comment>
<dbReference type="EMBL" id="JAIWYP010000011">
    <property type="protein sequence ID" value="KAH3734876.1"/>
    <property type="molecule type" value="Genomic_DNA"/>
</dbReference>
<accession>A0A9D4HXS5</accession>
<sequence>MGMEKFYMYAQLYESERRFQRACDQITFLNGKLEDFNKRYERAIRNEDKCFRYKLRMRILVAEGLLQTYCQYACLKKNEVLDLRFKLYGENPDEGETLYAGIEEYDDAAYLDAESAEES</sequence>
<dbReference type="Proteomes" id="UP000828390">
    <property type="component" value="Unassembled WGS sequence"/>
</dbReference>
<dbReference type="AlphaFoldDB" id="A0A9D4HXS5"/>
<gene>
    <name evidence="1" type="ORF">DPMN_041327</name>
</gene>
<protein>
    <submittedName>
        <fullName evidence="1">Uncharacterized protein</fullName>
    </submittedName>
</protein>
<reference evidence="1" key="1">
    <citation type="journal article" date="2019" name="bioRxiv">
        <title>The Genome of the Zebra Mussel, Dreissena polymorpha: A Resource for Invasive Species Research.</title>
        <authorList>
            <person name="McCartney M.A."/>
            <person name="Auch B."/>
            <person name="Kono T."/>
            <person name="Mallez S."/>
            <person name="Zhang Y."/>
            <person name="Obille A."/>
            <person name="Becker A."/>
            <person name="Abrahante J.E."/>
            <person name="Garbe J."/>
            <person name="Badalamenti J.P."/>
            <person name="Herman A."/>
            <person name="Mangelson H."/>
            <person name="Liachko I."/>
            <person name="Sullivan S."/>
            <person name="Sone E.D."/>
            <person name="Koren S."/>
            <person name="Silverstein K.A.T."/>
            <person name="Beckman K.B."/>
            <person name="Gohl D.M."/>
        </authorList>
    </citation>
    <scope>NUCLEOTIDE SEQUENCE</scope>
    <source>
        <strain evidence="1">Duluth1</strain>
        <tissue evidence="1">Whole animal</tissue>
    </source>
</reference>
<name>A0A9D4HXS5_DREPO</name>
<evidence type="ECO:0000313" key="1">
    <source>
        <dbReference type="EMBL" id="KAH3734876.1"/>
    </source>
</evidence>
<keyword evidence="2" id="KW-1185">Reference proteome</keyword>
<evidence type="ECO:0000313" key="2">
    <source>
        <dbReference type="Proteomes" id="UP000828390"/>
    </source>
</evidence>
<reference evidence="1" key="2">
    <citation type="submission" date="2020-11" db="EMBL/GenBank/DDBJ databases">
        <authorList>
            <person name="McCartney M.A."/>
            <person name="Auch B."/>
            <person name="Kono T."/>
            <person name="Mallez S."/>
            <person name="Becker A."/>
            <person name="Gohl D.M."/>
            <person name="Silverstein K.A.T."/>
            <person name="Koren S."/>
            <person name="Bechman K.B."/>
            <person name="Herman A."/>
            <person name="Abrahante J.E."/>
            <person name="Garbe J."/>
        </authorList>
    </citation>
    <scope>NUCLEOTIDE SEQUENCE</scope>
    <source>
        <strain evidence="1">Duluth1</strain>
        <tissue evidence="1">Whole animal</tissue>
    </source>
</reference>
<proteinExistence type="predicted"/>